<dbReference type="EnsemblProtists" id="EOD39935">
    <property type="protein sequence ID" value="EOD39935"/>
    <property type="gene ID" value="EMIHUDRAFT_466602"/>
</dbReference>
<protein>
    <submittedName>
        <fullName evidence="1">Uncharacterized protein</fullName>
    </submittedName>
</protein>
<dbReference type="HOGENOM" id="CLU_941435_0_0_1"/>
<dbReference type="RefSeq" id="XP_005792364.1">
    <property type="nucleotide sequence ID" value="XM_005792307.1"/>
</dbReference>
<dbReference type="KEGG" id="ehx:EMIHUDRAFT_466602"/>
<reference evidence="2" key="1">
    <citation type="journal article" date="2013" name="Nature">
        <title>Pan genome of the phytoplankton Emiliania underpins its global distribution.</title>
        <authorList>
            <person name="Read B.A."/>
            <person name="Kegel J."/>
            <person name="Klute M.J."/>
            <person name="Kuo A."/>
            <person name="Lefebvre S.C."/>
            <person name="Maumus F."/>
            <person name="Mayer C."/>
            <person name="Miller J."/>
            <person name="Monier A."/>
            <person name="Salamov A."/>
            <person name="Young J."/>
            <person name="Aguilar M."/>
            <person name="Claverie J.M."/>
            <person name="Frickenhaus S."/>
            <person name="Gonzalez K."/>
            <person name="Herman E.K."/>
            <person name="Lin Y.C."/>
            <person name="Napier J."/>
            <person name="Ogata H."/>
            <person name="Sarno A.F."/>
            <person name="Shmutz J."/>
            <person name="Schroeder D."/>
            <person name="de Vargas C."/>
            <person name="Verret F."/>
            <person name="von Dassow P."/>
            <person name="Valentin K."/>
            <person name="Van de Peer Y."/>
            <person name="Wheeler G."/>
            <person name="Dacks J.B."/>
            <person name="Delwiche C.F."/>
            <person name="Dyhrman S.T."/>
            <person name="Glockner G."/>
            <person name="John U."/>
            <person name="Richards T."/>
            <person name="Worden A.Z."/>
            <person name="Zhang X."/>
            <person name="Grigoriev I.V."/>
            <person name="Allen A.E."/>
            <person name="Bidle K."/>
            <person name="Borodovsky M."/>
            <person name="Bowler C."/>
            <person name="Brownlee C."/>
            <person name="Cock J.M."/>
            <person name="Elias M."/>
            <person name="Gladyshev V.N."/>
            <person name="Groth M."/>
            <person name="Guda C."/>
            <person name="Hadaegh A."/>
            <person name="Iglesias-Rodriguez M.D."/>
            <person name="Jenkins J."/>
            <person name="Jones B.M."/>
            <person name="Lawson T."/>
            <person name="Leese F."/>
            <person name="Lindquist E."/>
            <person name="Lobanov A."/>
            <person name="Lomsadze A."/>
            <person name="Malik S.B."/>
            <person name="Marsh M.E."/>
            <person name="Mackinder L."/>
            <person name="Mock T."/>
            <person name="Mueller-Roeber B."/>
            <person name="Pagarete A."/>
            <person name="Parker M."/>
            <person name="Probert I."/>
            <person name="Quesneville H."/>
            <person name="Raines C."/>
            <person name="Rensing S.A."/>
            <person name="Riano-Pachon D.M."/>
            <person name="Richier S."/>
            <person name="Rokitta S."/>
            <person name="Shiraiwa Y."/>
            <person name="Soanes D.M."/>
            <person name="van der Giezen M."/>
            <person name="Wahlund T.M."/>
            <person name="Williams B."/>
            <person name="Wilson W."/>
            <person name="Wolfe G."/>
            <person name="Wurch L.L."/>
        </authorList>
    </citation>
    <scope>NUCLEOTIDE SEQUENCE</scope>
</reference>
<dbReference type="RefSeq" id="XP_005768947.1">
    <property type="nucleotide sequence ID" value="XM_005768890.1"/>
</dbReference>
<evidence type="ECO:0000313" key="2">
    <source>
        <dbReference type="Proteomes" id="UP000013827"/>
    </source>
</evidence>
<dbReference type="EnsemblProtists" id="EOD16518">
    <property type="protein sequence ID" value="EOD16518"/>
    <property type="gene ID" value="EMIHUDRAFT_470423"/>
</dbReference>
<dbReference type="Proteomes" id="UP000013827">
    <property type="component" value="Unassembled WGS sequence"/>
</dbReference>
<dbReference type="KEGG" id="ehx:EMIHUDRAFT_470423"/>
<dbReference type="GeneID" id="17285204"/>
<reference evidence="1" key="2">
    <citation type="submission" date="2024-10" db="UniProtKB">
        <authorList>
            <consortium name="EnsemblProtists"/>
        </authorList>
    </citation>
    <scope>IDENTIFICATION</scope>
</reference>
<dbReference type="PaxDb" id="2903-EOD16518"/>
<evidence type="ECO:0000313" key="1">
    <source>
        <dbReference type="EnsemblProtists" id="EOD16518"/>
    </source>
</evidence>
<dbReference type="GeneID" id="17262665"/>
<accession>A0A0D3IZ33</accession>
<dbReference type="AlphaFoldDB" id="A0A0D3IZ33"/>
<sequence>METLRRSYIRFRGGAALQAELNRGSERVALVGATPGGAQCSRLGVFVKRHDLINGMPSYEKDGDPSVMMWYSGGWKVGDAKQLGRKGCGISCPDDAFAPETATRAWRVNLPAGGGWCDAPDVRCIAGAALSEELKRAAARVALVGKAPKGAQDASAWMGVFSKCDEEVNGHPSYELEGNGEVMLWHAADCWYVGNAEDAGEQVGFLSVRDGALLPQSISRVWRVKPKEGDAKKKKKEKKKGKDDWVDAAEVRLLAERPTASRVYDAATSSWVETATLIVFEDSGPPGRGSRVSAAA</sequence>
<organism evidence="1 2">
    <name type="scientific">Emiliania huxleyi (strain CCMP1516)</name>
    <dbReference type="NCBI Taxonomy" id="280463"/>
    <lineage>
        <taxon>Eukaryota</taxon>
        <taxon>Haptista</taxon>
        <taxon>Haptophyta</taxon>
        <taxon>Prymnesiophyceae</taxon>
        <taxon>Isochrysidales</taxon>
        <taxon>Noelaerhabdaceae</taxon>
        <taxon>Emiliania</taxon>
    </lineage>
</organism>
<proteinExistence type="predicted"/>
<keyword evidence="2" id="KW-1185">Reference proteome</keyword>
<name>A0A0D3IZ33_EMIH1</name>